<dbReference type="OrthoDB" id="1814213at2"/>
<dbReference type="Proteomes" id="UP000001880">
    <property type="component" value="Chromosome"/>
</dbReference>
<dbReference type="HOGENOM" id="CLU_018678_0_1_7"/>
<dbReference type="SMART" id="SM00382">
    <property type="entry name" value="AAA"/>
    <property type="match status" value="1"/>
</dbReference>
<gene>
    <name evidence="2" type="ordered locus">Hoch_0230</name>
</gene>
<sequence length="375" mass="42255">MTARERLGQVRRELQALFIERDRLVDGALAALLSRQHLLMLGPPGTAKSMLAKEVCRRIGGASYFEWLLTKFSTPEEIFGPVSLPALEEGRYERVTGGKLPEAEIAFLDEIFKANSAILNALLTILNERRFHQGSEVREVPLRSILAASNELPEEDELGALYDRFLLRFVVGYIEKEHRFARLLRLEEPESDACTVLSAEDLSALQAEADAVTIADELIEDIIAIRRELGSAGVIASDRRYRQALGVLRAGALIEGRDEVNARDLDWLKHVLWSDPEQQAEVVKAIAKVTGGQEEEARRLLAQAQEIHAYAHRPWPSLDARNRAIIEADTKLQHIQARLEALHENALRRERNSERVGEIFAQVVTLRERLIATRN</sequence>
<dbReference type="KEGG" id="hoh:Hoch_0230"/>
<keyword evidence="3" id="KW-1185">Reference proteome</keyword>
<dbReference type="CDD" id="cd00009">
    <property type="entry name" value="AAA"/>
    <property type="match status" value="1"/>
</dbReference>
<evidence type="ECO:0000313" key="2">
    <source>
        <dbReference type="EMBL" id="ACY12871.1"/>
    </source>
</evidence>
<dbReference type="EMBL" id="CP001804">
    <property type="protein sequence ID" value="ACY12871.1"/>
    <property type="molecule type" value="Genomic_DNA"/>
</dbReference>
<feature type="domain" description="AAA+ ATPase" evidence="1">
    <location>
        <begin position="34"/>
        <end position="175"/>
    </location>
</feature>
<dbReference type="InterPro" id="IPR045427">
    <property type="entry name" value="MoxR"/>
</dbReference>
<accession>D0LHK9</accession>
<dbReference type="Pfam" id="PF17868">
    <property type="entry name" value="AAA_lid_8"/>
    <property type="match status" value="1"/>
</dbReference>
<dbReference type="InterPro" id="IPR027417">
    <property type="entry name" value="P-loop_NTPase"/>
</dbReference>
<dbReference type="Pfam" id="PF20030">
    <property type="entry name" value="bpMoxR"/>
    <property type="match status" value="1"/>
</dbReference>
<dbReference type="InterPro" id="IPR050513">
    <property type="entry name" value="RavA_ATPases"/>
</dbReference>
<dbReference type="PANTHER" id="PTHR32204:SF0">
    <property type="entry name" value="ATPASE RAVA"/>
    <property type="match status" value="1"/>
</dbReference>
<evidence type="ECO:0000313" key="3">
    <source>
        <dbReference type="Proteomes" id="UP000001880"/>
    </source>
</evidence>
<protein>
    <submittedName>
        <fullName evidence="2">ATPase associated with various cellular activities AAA_5</fullName>
    </submittedName>
</protein>
<dbReference type="SUPFAM" id="SSF52540">
    <property type="entry name" value="P-loop containing nucleoside triphosphate hydrolases"/>
    <property type="match status" value="1"/>
</dbReference>
<dbReference type="InterPro" id="IPR003593">
    <property type="entry name" value="AAA+_ATPase"/>
</dbReference>
<dbReference type="Gene3D" id="3.40.50.300">
    <property type="entry name" value="P-loop containing nucleotide triphosphate hydrolases"/>
    <property type="match status" value="1"/>
</dbReference>
<organism evidence="2 3">
    <name type="scientific">Haliangium ochraceum (strain DSM 14365 / JCM 11303 / SMP-2)</name>
    <dbReference type="NCBI Taxonomy" id="502025"/>
    <lineage>
        <taxon>Bacteria</taxon>
        <taxon>Pseudomonadati</taxon>
        <taxon>Myxococcota</taxon>
        <taxon>Polyangia</taxon>
        <taxon>Haliangiales</taxon>
        <taxon>Kofleriaceae</taxon>
        <taxon>Haliangium</taxon>
    </lineage>
</organism>
<dbReference type="PANTHER" id="PTHR32204">
    <property type="entry name" value="ATPASE RAVA"/>
    <property type="match status" value="1"/>
</dbReference>
<reference evidence="2 3" key="1">
    <citation type="journal article" date="2010" name="Stand. Genomic Sci.">
        <title>Complete genome sequence of Haliangium ochraceum type strain (SMP-2).</title>
        <authorList>
            <consortium name="US DOE Joint Genome Institute (JGI-PGF)"/>
            <person name="Ivanova N."/>
            <person name="Daum C."/>
            <person name="Lang E."/>
            <person name="Abt B."/>
            <person name="Kopitz M."/>
            <person name="Saunders E."/>
            <person name="Lapidus A."/>
            <person name="Lucas S."/>
            <person name="Glavina Del Rio T."/>
            <person name="Nolan M."/>
            <person name="Tice H."/>
            <person name="Copeland A."/>
            <person name="Cheng J.F."/>
            <person name="Chen F."/>
            <person name="Bruce D."/>
            <person name="Goodwin L."/>
            <person name="Pitluck S."/>
            <person name="Mavromatis K."/>
            <person name="Pati A."/>
            <person name="Mikhailova N."/>
            <person name="Chen A."/>
            <person name="Palaniappan K."/>
            <person name="Land M."/>
            <person name="Hauser L."/>
            <person name="Chang Y.J."/>
            <person name="Jeffries C.D."/>
            <person name="Detter J.C."/>
            <person name="Brettin T."/>
            <person name="Rohde M."/>
            <person name="Goker M."/>
            <person name="Bristow J."/>
            <person name="Markowitz V."/>
            <person name="Eisen J.A."/>
            <person name="Hugenholtz P."/>
            <person name="Kyrpides N.C."/>
            <person name="Klenk H.P."/>
        </authorList>
    </citation>
    <scope>NUCLEOTIDE SEQUENCE [LARGE SCALE GENOMIC DNA]</scope>
    <source>
        <strain evidence="3">DSM 14365 / CIP 107738 / JCM 11303 / AJ 13395 / SMP-2</strain>
    </source>
</reference>
<dbReference type="AlphaFoldDB" id="D0LHK9"/>
<evidence type="ECO:0000259" key="1">
    <source>
        <dbReference type="SMART" id="SM00382"/>
    </source>
</evidence>
<dbReference type="eggNOG" id="COG0714">
    <property type="taxonomic scope" value="Bacteria"/>
</dbReference>
<proteinExistence type="predicted"/>
<name>D0LHK9_HALO1</name>
<dbReference type="STRING" id="502025.Hoch_0230"/>
<dbReference type="InterPro" id="IPR041538">
    <property type="entry name" value="RavA-like_AAA_lid"/>
</dbReference>
<dbReference type="RefSeq" id="WP_012825498.1">
    <property type="nucleotide sequence ID" value="NC_013440.1"/>
</dbReference>